<evidence type="ECO:0000256" key="4">
    <source>
        <dbReference type="ARBA" id="ARBA00022759"/>
    </source>
</evidence>
<dbReference type="InterPro" id="IPR000477">
    <property type="entry name" value="RT_dom"/>
</dbReference>
<dbReference type="InterPro" id="IPR043502">
    <property type="entry name" value="DNA/RNA_pol_sf"/>
</dbReference>
<dbReference type="GO" id="GO:0006310">
    <property type="term" value="P:DNA recombination"/>
    <property type="evidence" value="ECO:0007669"/>
    <property type="project" value="UniProtKB-KW"/>
</dbReference>
<dbReference type="SUPFAM" id="SSF53098">
    <property type="entry name" value="Ribonuclease H-like"/>
    <property type="match status" value="2"/>
</dbReference>
<organism evidence="12 13">
    <name type="scientific">Strongyloides papillosus</name>
    <name type="common">Intestinal threadworm</name>
    <dbReference type="NCBI Taxonomy" id="174720"/>
    <lineage>
        <taxon>Eukaryota</taxon>
        <taxon>Metazoa</taxon>
        <taxon>Ecdysozoa</taxon>
        <taxon>Nematoda</taxon>
        <taxon>Chromadorea</taxon>
        <taxon>Rhabditida</taxon>
        <taxon>Tylenchina</taxon>
        <taxon>Panagrolaimomorpha</taxon>
        <taxon>Strongyloidoidea</taxon>
        <taxon>Strongyloididae</taxon>
        <taxon>Strongyloides</taxon>
    </lineage>
</organism>
<accession>A0A0N5BG19</accession>
<dbReference type="InterPro" id="IPR001584">
    <property type="entry name" value="Integrase_cat-core"/>
</dbReference>
<dbReference type="Gene3D" id="3.30.420.10">
    <property type="entry name" value="Ribonuclease H-like superfamily/Ribonuclease H"/>
    <property type="match status" value="2"/>
</dbReference>
<dbReference type="Gene3D" id="2.40.70.10">
    <property type="entry name" value="Acid Proteases"/>
    <property type="match status" value="1"/>
</dbReference>
<sequence length="1358" mass="156822">MAPPDYKKFSSLEAFLKVAKARIQSLTEEEKKLEYVETSIPKDMLEKFCHALSEEDSDLEYSAESILTFVEELIKDGKDKEPLIYRCKDLFAIRLDANKDSANMDLLSRLVIGYRGILKTEKLALVQKLAMMRYLDLLPDRATDDFNRWVSNKIEPTYEEVVEFASNRDITFKRHKKTLMYKEKKMGEERGPFKKIAHNDEKAVKTITKSDHQKKENKKSTGVVEIVSMGNWCEKEDELPYATVVLNGNLVVKALLDSGASTNLIPKKLVEMLKDRGAVGELKVVNGRIKDVSGGMTDIYEEVELMMDIPGANVKEVSIIFKVMDCETAIIGRQFLREHKINAVDYEERIFGGLKIDISDIDVCGVLHDHPFLYKDKGVQKRKLEAFFSVKDMKPKRIIRRIKQSDREEVVQEIERQKSYGWLREAEDGENIENLNPLVIARKRSGKIRITQDLRYLNQFVSLDDETNIPSISTVMDIETDMLSFFDIRDAYHNCQIREDLQKWFAFEFEGKILISTVLPQGFKLSPYIWINAMHFITKPIEKYLIIYYDDVVNVAPSNIHHKINKKFLEILANYNIPISAEKCKLGTKRGIFLGYLLEAPIKISVPLERIQTLLNLKCPSTGKEIQETLGKIQYFARGVLGIAEKCNEFNKRRNDKNVNKKDLEEAWKSLMRSVAETISLRGIRNDCKELEIYIFCTGETINSTLKAKYENQPSEVVAVSGRRLKSYEQRYGKAEKILLAAKQILFANQILCCRFPIKIFSTVRGIEKAVNVEFGVANNTFSRLNTEISSFDKTFQYLKESLIKKEVLGEENFDEQVLEKEMEFVNTINYNERNNDLDKEELIRATALDNDALILKSYLDNKNLPQSKRMELPAHIRGKLEKMKKEHGCIFIEEKLFIPLELQGKLIQRLHQNHKSLFQIKKELNALYIGRGLLAKAESMVKNCEVCNRLQRNRNKKVTEWIKAEMPRERYHSDVGHYENHKFLLTIDAYTTYTTIVKIKSENIKHFKEAFSYTYSKMDCPMIQVVDNHRTLISNELNEYFSGLHVKLIKSIPEQHESNGLAERFIGMAKELLHKNNDKPITEAITIVNNILNSRIIDGNAVKDSFFGYRKSEGILDKYEKEIKVIGQSCWFKKKLDEREWSKGFCMERIGSNTFIIEEDGTDRIFVRRGDAVKLHNHRQGIKIKDEIEVANIMKERNITTLISVDGSTEKGKGCAVVIYGYKLPVACSAQTCEIKSLYYLIEVREKNIEHVAKEEQVMLMTDSDYAFRTLIFYLDSWKLNGWKTTKGKEIANKKEWEKIAEHVQEFSYLICKVKAHAGILANEEADLVAKRSAIHGDIVESEIFEGFMSNQKGMSQ</sequence>
<dbReference type="Pfam" id="PF00078">
    <property type="entry name" value="RVT_1"/>
    <property type="match status" value="1"/>
</dbReference>
<evidence type="ECO:0000259" key="9">
    <source>
        <dbReference type="PROSITE" id="PS50878"/>
    </source>
</evidence>
<dbReference type="InterPro" id="IPR001969">
    <property type="entry name" value="Aspartic_peptidase_AS"/>
</dbReference>
<evidence type="ECO:0000313" key="12">
    <source>
        <dbReference type="Proteomes" id="UP000046392"/>
    </source>
</evidence>
<evidence type="ECO:0000256" key="1">
    <source>
        <dbReference type="ARBA" id="ARBA00022679"/>
    </source>
</evidence>
<feature type="domain" description="RNase H type-1" evidence="10">
    <location>
        <begin position="1198"/>
        <end position="1336"/>
    </location>
</feature>
<dbReference type="SUPFAM" id="SSF50630">
    <property type="entry name" value="Acid proteases"/>
    <property type="match status" value="1"/>
</dbReference>
<dbReference type="CDD" id="cd01647">
    <property type="entry name" value="RT_LTR"/>
    <property type="match status" value="1"/>
</dbReference>
<dbReference type="PROSITE" id="PS50879">
    <property type="entry name" value="RNASE_H_1"/>
    <property type="match status" value="1"/>
</dbReference>
<feature type="domain" description="Reverse transcriptase" evidence="9">
    <location>
        <begin position="421"/>
        <end position="598"/>
    </location>
</feature>
<dbReference type="Proteomes" id="UP000046392">
    <property type="component" value="Unplaced"/>
</dbReference>
<keyword evidence="1" id="KW-0808">Transferase</keyword>
<evidence type="ECO:0000256" key="7">
    <source>
        <dbReference type="ARBA" id="ARBA00023172"/>
    </source>
</evidence>
<dbReference type="GO" id="GO:0006508">
    <property type="term" value="P:proteolysis"/>
    <property type="evidence" value="ECO:0007669"/>
    <property type="project" value="InterPro"/>
</dbReference>
<dbReference type="Gene3D" id="1.10.340.70">
    <property type="match status" value="1"/>
</dbReference>
<dbReference type="PROSITE" id="PS00141">
    <property type="entry name" value="ASP_PROTEASE"/>
    <property type="match status" value="1"/>
</dbReference>
<evidence type="ECO:0000259" key="10">
    <source>
        <dbReference type="PROSITE" id="PS50879"/>
    </source>
</evidence>
<dbReference type="STRING" id="174720.A0A0N5BG19"/>
<dbReference type="WBParaSite" id="SPAL_0000492700.1">
    <property type="protein sequence ID" value="SPAL_0000492700.1"/>
    <property type="gene ID" value="SPAL_0000492700"/>
</dbReference>
<dbReference type="Gene3D" id="3.10.10.10">
    <property type="entry name" value="HIV Type 1 Reverse Transcriptase, subunit A, domain 1"/>
    <property type="match status" value="1"/>
</dbReference>
<dbReference type="GO" id="GO:0015074">
    <property type="term" value="P:DNA integration"/>
    <property type="evidence" value="ECO:0007669"/>
    <property type="project" value="InterPro"/>
</dbReference>
<dbReference type="GO" id="GO:0042575">
    <property type="term" value="C:DNA polymerase complex"/>
    <property type="evidence" value="ECO:0007669"/>
    <property type="project" value="UniProtKB-ARBA"/>
</dbReference>
<protein>
    <submittedName>
        <fullName evidence="13">Reverse transcriptase domain-containing protein</fullName>
    </submittedName>
</protein>
<dbReference type="InterPro" id="IPR012337">
    <property type="entry name" value="RNaseH-like_sf"/>
</dbReference>
<dbReference type="GO" id="GO:0003964">
    <property type="term" value="F:RNA-directed DNA polymerase activity"/>
    <property type="evidence" value="ECO:0007669"/>
    <property type="project" value="UniProtKB-KW"/>
</dbReference>
<dbReference type="GO" id="GO:0004523">
    <property type="term" value="F:RNA-DNA hybrid ribonuclease activity"/>
    <property type="evidence" value="ECO:0007669"/>
    <property type="project" value="InterPro"/>
</dbReference>
<evidence type="ECO:0000313" key="13">
    <source>
        <dbReference type="WBParaSite" id="SPAL_0000492700.1"/>
    </source>
</evidence>
<dbReference type="PROSITE" id="PS50994">
    <property type="entry name" value="INTEGRASE"/>
    <property type="match status" value="1"/>
</dbReference>
<dbReference type="InterPro" id="IPR043128">
    <property type="entry name" value="Rev_trsase/Diguanyl_cyclase"/>
</dbReference>
<reference evidence="13" key="1">
    <citation type="submission" date="2017-02" db="UniProtKB">
        <authorList>
            <consortium name="WormBaseParasite"/>
        </authorList>
    </citation>
    <scope>IDENTIFICATION</scope>
</reference>
<evidence type="ECO:0000256" key="5">
    <source>
        <dbReference type="ARBA" id="ARBA00022801"/>
    </source>
</evidence>
<evidence type="ECO:0000256" key="2">
    <source>
        <dbReference type="ARBA" id="ARBA00022695"/>
    </source>
</evidence>
<dbReference type="InterPro" id="IPR001995">
    <property type="entry name" value="Peptidase_A2_cat"/>
</dbReference>
<dbReference type="GO" id="GO:0003676">
    <property type="term" value="F:nucleic acid binding"/>
    <property type="evidence" value="ECO:0007669"/>
    <property type="project" value="InterPro"/>
</dbReference>
<dbReference type="PANTHER" id="PTHR37984:SF5">
    <property type="entry name" value="PROTEIN NYNRIN-LIKE"/>
    <property type="match status" value="1"/>
</dbReference>
<evidence type="ECO:0000256" key="3">
    <source>
        <dbReference type="ARBA" id="ARBA00022722"/>
    </source>
</evidence>
<dbReference type="InterPro" id="IPR021109">
    <property type="entry name" value="Peptidase_aspartic_dom_sf"/>
</dbReference>
<dbReference type="CDD" id="cd00303">
    <property type="entry name" value="retropepsin_like"/>
    <property type="match status" value="1"/>
</dbReference>
<dbReference type="GO" id="GO:0004190">
    <property type="term" value="F:aspartic-type endopeptidase activity"/>
    <property type="evidence" value="ECO:0007669"/>
    <property type="project" value="InterPro"/>
</dbReference>
<dbReference type="Gene3D" id="3.30.70.270">
    <property type="match status" value="1"/>
</dbReference>
<dbReference type="InterPro" id="IPR050951">
    <property type="entry name" value="Retrovirus_Pol_polyprotein"/>
</dbReference>
<dbReference type="PROSITE" id="PS50878">
    <property type="entry name" value="RT_POL"/>
    <property type="match status" value="1"/>
</dbReference>
<keyword evidence="6" id="KW-0695">RNA-directed DNA polymerase</keyword>
<dbReference type="InterPro" id="IPR002156">
    <property type="entry name" value="RNaseH_domain"/>
</dbReference>
<dbReference type="SUPFAM" id="SSF56672">
    <property type="entry name" value="DNA/RNA polymerases"/>
    <property type="match status" value="1"/>
</dbReference>
<dbReference type="Pfam" id="PF00075">
    <property type="entry name" value="RNase_H"/>
    <property type="match status" value="1"/>
</dbReference>
<evidence type="ECO:0000259" key="11">
    <source>
        <dbReference type="PROSITE" id="PS50994"/>
    </source>
</evidence>
<keyword evidence="12" id="KW-1185">Reference proteome</keyword>
<evidence type="ECO:0000256" key="6">
    <source>
        <dbReference type="ARBA" id="ARBA00022918"/>
    </source>
</evidence>
<feature type="domain" description="Integrase catalytic" evidence="11">
    <location>
        <begin position="964"/>
        <end position="1120"/>
    </location>
</feature>
<keyword evidence="5" id="KW-0378">Hydrolase</keyword>
<feature type="domain" description="Peptidase A2" evidence="8">
    <location>
        <begin position="252"/>
        <end position="335"/>
    </location>
</feature>
<keyword evidence="7" id="KW-0233">DNA recombination</keyword>
<proteinExistence type="predicted"/>
<dbReference type="PANTHER" id="PTHR37984">
    <property type="entry name" value="PROTEIN CBG26694"/>
    <property type="match status" value="1"/>
</dbReference>
<keyword evidence="4" id="KW-0255">Endonuclease</keyword>
<evidence type="ECO:0000259" key="8">
    <source>
        <dbReference type="PROSITE" id="PS50175"/>
    </source>
</evidence>
<keyword evidence="2" id="KW-0548">Nucleotidyltransferase</keyword>
<dbReference type="PROSITE" id="PS50175">
    <property type="entry name" value="ASP_PROT_RETROV"/>
    <property type="match status" value="1"/>
</dbReference>
<keyword evidence="3" id="KW-0540">Nuclease</keyword>
<dbReference type="InterPro" id="IPR036397">
    <property type="entry name" value="RNaseH_sf"/>
</dbReference>
<name>A0A0N5BG19_STREA</name>